<evidence type="ECO:0000313" key="2">
    <source>
        <dbReference type="Proteomes" id="UP001262889"/>
    </source>
</evidence>
<name>A0ABU3C4I1_9FLAO</name>
<dbReference type="EMBL" id="JAVRHQ010000001">
    <property type="protein sequence ID" value="MDT0641258.1"/>
    <property type="molecule type" value="Genomic_DNA"/>
</dbReference>
<reference evidence="1 2" key="1">
    <citation type="submission" date="2023-09" db="EMBL/GenBank/DDBJ databases">
        <authorList>
            <person name="Rey-Velasco X."/>
        </authorList>
    </citation>
    <scope>NUCLEOTIDE SEQUENCE [LARGE SCALE GENOMIC DNA]</scope>
    <source>
        <strain evidence="1 2">F363</strain>
    </source>
</reference>
<dbReference type="Proteomes" id="UP001262889">
    <property type="component" value="Unassembled WGS sequence"/>
</dbReference>
<accession>A0ABU3C4I1</accession>
<evidence type="ECO:0000313" key="1">
    <source>
        <dbReference type="EMBL" id="MDT0641258.1"/>
    </source>
</evidence>
<proteinExistence type="predicted"/>
<organism evidence="1 2">
    <name type="scientific">Autumnicola tepida</name>
    <dbReference type="NCBI Taxonomy" id="3075595"/>
    <lineage>
        <taxon>Bacteria</taxon>
        <taxon>Pseudomonadati</taxon>
        <taxon>Bacteroidota</taxon>
        <taxon>Flavobacteriia</taxon>
        <taxon>Flavobacteriales</taxon>
        <taxon>Flavobacteriaceae</taxon>
        <taxon>Autumnicola</taxon>
    </lineage>
</organism>
<sequence>MKIFRTHSGNPNFISLVKALDADLAVRDGEEHSFYDQFNKLDKIKHVVLLFENEQAVSCGVIKELNQVLWKLNACLPFPFFAEEDLPAKC</sequence>
<protein>
    <submittedName>
        <fullName evidence="1">Uncharacterized protein</fullName>
    </submittedName>
</protein>
<comment type="caution">
    <text evidence="1">The sequence shown here is derived from an EMBL/GenBank/DDBJ whole genome shotgun (WGS) entry which is preliminary data.</text>
</comment>
<gene>
    <name evidence="1" type="ORF">RM553_00305</name>
</gene>
<keyword evidence="2" id="KW-1185">Reference proteome</keyword>